<dbReference type="Proteomes" id="UP000052022">
    <property type="component" value="Unassembled WGS sequence"/>
</dbReference>
<evidence type="ECO:0000259" key="3">
    <source>
        <dbReference type="PROSITE" id="PS51186"/>
    </source>
</evidence>
<dbReference type="PROSITE" id="PS51186">
    <property type="entry name" value="GNAT"/>
    <property type="match status" value="1"/>
</dbReference>
<dbReference type="PANTHER" id="PTHR43877">
    <property type="entry name" value="AMINOALKYLPHOSPHONATE N-ACETYLTRANSFERASE-RELATED-RELATED"/>
    <property type="match status" value="1"/>
</dbReference>
<dbReference type="Pfam" id="PF00583">
    <property type="entry name" value="Acetyltransf_1"/>
    <property type="match status" value="1"/>
</dbReference>
<dbReference type="CDD" id="cd04301">
    <property type="entry name" value="NAT_SF"/>
    <property type="match status" value="1"/>
</dbReference>
<evidence type="ECO:0000256" key="1">
    <source>
        <dbReference type="ARBA" id="ARBA00022679"/>
    </source>
</evidence>
<dbReference type="InterPro" id="IPR000182">
    <property type="entry name" value="GNAT_dom"/>
</dbReference>
<dbReference type="InterPro" id="IPR050832">
    <property type="entry name" value="Bact_Acetyltransf"/>
</dbReference>
<evidence type="ECO:0000313" key="4">
    <source>
        <dbReference type="EMBL" id="CUH81039.1"/>
    </source>
</evidence>
<name>A0A0P1GH84_9RHOB</name>
<dbReference type="InterPro" id="IPR016181">
    <property type="entry name" value="Acyl_CoA_acyltransferase"/>
</dbReference>
<keyword evidence="5" id="KW-1185">Reference proteome</keyword>
<keyword evidence="2" id="KW-0012">Acyltransferase</keyword>
<dbReference type="OrthoDB" id="8450419at2"/>
<sequence length="162" mass="16978">MHLRPLPAHEADVLLPLLQELHALHVSHQPGRYPANPCPTALAAWLSDWLADDCVQALVAKSPAGAIMGYVIWELQARGASPLSHGGTKAMVHHVMVAAPFRRLGVGKALLKAARDQAHAQGAVRIGAAYAPFNTASAALMASMGLAPVSIQAECYLSNPAG</sequence>
<gene>
    <name evidence="4" type="ORF">TRM7557_03195</name>
</gene>
<keyword evidence="1 4" id="KW-0808">Transferase</keyword>
<dbReference type="EMBL" id="CYSD01000042">
    <property type="protein sequence ID" value="CUH81039.1"/>
    <property type="molecule type" value="Genomic_DNA"/>
</dbReference>
<organism evidence="4 5">
    <name type="scientific">Tritonibacter multivorans</name>
    <dbReference type="NCBI Taxonomy" id="928856"/>
    <lineage>
        <taxon>Bacteria</taxon>
        <taxon>Pseudomonadati</taxon>
        <taxon>Pseudomonadota</taxon>
        <taxon>Alphaproteobacteria</taxon>
        <taxon>Rhodobacterales</taxon>
        <taxon>Paracoccaceae</taxon>
        <taxon>Tritonibacter</taxon>
    </lineage>
</organism>
<evidence type="ECO:0000256" key="2">
    <source>
        <dbReference type="ARBA" id="ARBA00023315"/>
    </source>
</evidence>
<feature type="domain" description="N-acetyltransferase" evidence="3">
    <location>
        <begin position="1"/>
        <end position="162"/>
    </location>
</feature>
<reference evidence="4 5" key="1">
    <citation type="submission" date="2015-09" db="EMBL/GenBank/DDBJ databases">
        <authorList>
            <consortium name="Swine Surveillance"/>
        </authorList>
    </citation>
    <scope>NUCLEOTIDE SEQUENCE [LARGE SCALE GENOMIC DNA]</scope>
    <source>
        <strain evidence="4 5">CECT 7557</strain>
    </source>
</reference>
<dbReference type="AlphaFoldDB" id="A0A0P1GH84"/>
<accession>A0A0P1GH84</accession>
<dbReference type="Gene3D" id="3.40.630.30">
    <property type="match status" value="1"/>
</dbReference>
<protein>
    <submittedName>
        <fullName evidence="4">Acetyltransferase (GNAT) family protein</fullName>
    </submittedName>
</protein>
<evidence type="ECO:0000313" key="5">
    <source>
        <dbReference type="Proteomes" id="UP000052022"/>
    </source>
</evidence>
<dbReference type="GO" id="GO:0016747">
    <property type="term" value="F:acyltransferase activity, transferring groups other than amino-acyl groups"/>
    <property type="evidence" value="ECO:0007669"/>
    <property type="project" value="InterPro"/>
</dbReference>
<dbReference type="RefSeq" id="WP_058291206.1">
    <property type="nucleotide sequence ID" value="NZ_CYSD01000042.1"/>
</dbReference>
<proteinExistence type="predicted"/>
<dbReference type="SUPFAM" id="SSF55729">
    <property type="entry name" value="Acyl-CoA N-acyltransferases (Nat)"/>
    <property type="match status" value="1"/>
</dbReference>